<protein>
    <submittedName>
        <fullName evidence="2">Uncharacterized protein</fullName>
    </submittedName>
</protein>
<dbReference type="Proteomes" id="UP000006315">
    <property type="component" value="Unassembled WGS sequence"/>
</dbReference>
<comment type="caution">
    <text evidence="2">The sequence shown here is derived from an EMBL/GenBank/DDBJ whole genome shotgun (WGS) entry which is preliminary data.</text>
</comment>
<organism evidence="2 3">
    <name type="scientific">Schinkia azotoformans LMG 9581</name>
    <dbReference type="NCBI Taxonomy" id="1131731"/>
    <lineage>
        <taxon>Bacteria</taxon>
        <taxon>Bacillati</taxon>
        <taxon>Bacillota</taxon>
        <taxon>Bacilli</taxon>
        <taxon>Bacillales</taxon>
        <taxon>Bacillaceae</taxon>
        <taxon>Calidifontibacillus/Schinkia group</taxon>
        <taxon>Schinkia</taxon>
    </lineage>
</organism>
<gene>
    <name evidence="2" type="ORF">BAZO_20293</name>
</gene>
<keyword evidence="3" id="KW-1185">Reference proteome</keyword>
<feature type="coiled-coil region" evidence="1">
    <location>
        <begin position="415"/>
        <end position="463"/>
    </location>
</feature>
<name>K6D3F1_SCHAZ</name>
<reference evidence="2 3" key="1">
    <citation type="journal article" date="2012" name="Front. Microbiol.">
        <title>Redundancy and modularity in membrane-associated dissimilatory nitrate reduction in Bacillus.</title>
        <authorList>
            <person name="Heylen K."/>
            <person name="Keltjens J."/>
        </authorList>
    </citation>
    <scope>NUCLEOTIDE SEQUENCE [LARGE SCALE GENOMIC DNA]</scope>
    <source>
        <strain evidence="2 3">LMG 9581</strain>
    </source>
</reference>
<dbReference type="AlphaFoldDB" id="K6D3F1"/>
<dbReference type="STRING" id="1131731.BAZO_20293"/>
<evidence type="ECO:0000313" key="2">
    <source>
        <dbReference type="EMBL" id="EKN62794.1"/>
    </source>
</evidence>
<dbReference type="PATRIC" id="fig|1131731.3.peg.4139"/>
<dbReference type="EMBL" id="AJLR01000152">
    <property type="protein sequence ID" value="EKN62794.1"/>
    <property type="molecule type" value="Genomic_DNA"/>
</dbReference>
<accession>K6D3F1</accession>
<dbReference type="RefSeq" id="WP_003333304.1">
    <property type="nucleotide sequence ID" value="NZ_AJLR01000152.1"/>
</dbReference>
<proteinExistence type="predicted"/>
<sequence length="490" mass="57934">MHIKSVKYSINRKKCFQIKTTIFEDNGMRFVRKDPFTEESKSHIHQIEKNFHLLKDSNLVHVPPQLDGNKLIFQYVDGELLETRLYNILKKGSANEFIKAVQSYRSILLNENTIDFYETKQFTDIFGDGKRFNGMPAFKVSNIDLNFDNLILSNGKIIVIDYEWVFEFPIPVDYVIYRALNVLFAKYENLCKGTIAKKTYFELFDSEKIDDFSELEKNFSYYVGFEWFDLRSKYMKENVDLDKIITLYNSQAEIPKFLQVFWADNQNFSEEESNKIILNKGRSIVLRCELPRTPFEYLRIDPLNTIGYFSLDAKVLINNVKYKLDSSIVSKNNVVACIEDPLFDFISTTDDSQIIYKHEILKSNVEKTLEIKLEYETNEKVLSDRLVLGYANYVDIVEKQVGHLQKQLLLKEEDKKHINEQLQLKEIQIKELNEIIQQKENQIEKIEERLELKKEKLRELEEFNRAITSTRGWKALERFRKIVSVFCKSK</sequence>
<keyword evidence="1" id="KW-0175">Coiled coil</keyword>
<evidence type="ECO:0000313" key="3">
    <source>
        <dbReference type="Proteomes" id="UP000006315"/>
    </source>
</evidence>
<evidence type="ECO:0000256" key="1">
    <source>
        <dbReference type="SAM" id="Coils"/>
    </source>
</evidence>